<evidence type="ECO:0000313" key="2">
    <source>
        <dbReference type="Proteomes" id="UP000828251"/>
    </source>
</evidence>
<sequence length="99" mass="11727">MVNPHSPYKPLSWLDLRVFYVNISEFENYDSTSILKYLTLNHVPLIPYAFLEANGHTWTLLRRDRVDKRIQEAIFVSTDNIRLIGSVKFEVFNKDRLIL</sequence>
<dbReference type="Proteomes" id="UP000828251">
    <property type="component" value="Unassembled WGS sequence"/>
</dbReference>
<evidence type="ECO:0000313" key="1">
    <source>
        <dbReference type="EMBL" id="KAH1040417.1"/>
    </source>
</evidence>
<dbReference type="PANTHER" id="PTHR37244">
    <property type="entry name" value="NADP-SPECIFIC GLUTAMATE DEHYDROGENASE"/>
    <property type="match status" value="1"/>
</dbReference>
<accession>A0A9D3UH25</accession>
<protein>
    <submittedName>
        <fullName evidence="1">Uncharacterized protein</fullName>
    </submittedName>
</protein>
<gene>
    <name evidence="1" type="ORF">J1N35_042160</name>
</gene>
<keyword evidence="2" id="KW-1185">Reference proteome</keyword>
<name>A0A9D3UH25_9ROSI</name>
<dbReference type="OrthoDB" id="2016101at2759"/>
<organism evidence="1 2">
    <name type="scientific">Gossypium stocksii</name>
    <dbReference type="NCBI Taxonomy" id="47602"/>
    <lineage>
        <taxon>Eukaryota</taxon>
        <taxon>Viridiplantae</taxon>
        <taxon>Streptophyta</taxon>
        <taxon>Embryophyta</taxon>
        <taxon>Tracheophyta</taxon>
        <taxon>Spermatophyta</taxon>
        <taxon>Magnoliopsida</taxon>
        <taxon>eudicotyledons</taxon>
        <taxon>Gunneridae</taxon>
        <taxon>Pentapetalae</taxon>
        <taxon>rosids</taxon>
        <taxon>malvids</taxon>
        <taxon>Malvales</taxon>
        <taxon>Malvaceae</taxon>
        <taxon>Malvoideae</taxon>
        <taxon>Gossypium</taxon>
    </lineage>
</organism>
<comment type="caution">
    <text evidence="1">The sequence shown here is derived from an EMBL/GenBank/DDBJ whole genome shotgun (WGS) entry which is preliminary data.</text>
</comment>
<reference evidence="1 2" key="1">
    <citation type="journal article" date="2021" name="Plant Biotechnol. J.">
        <title>Multi-omics assisted identification of the key and species-specific regulatory components of drought-tolerant mechanisms in Gossypium stocksii.</title>
        <authorList>
            <person name="Yu D."/>
            <person name="Ke L."/>
            <person name="Zhang D."/>
            <person name="Wu Y."/>
            <person name="Sun Y."/>
            <person name="Mei J."/>
            <person name="Sun J."/>
            <person name="Sun Y."/>
        </authorList>
    </citation>
    <scope>NUCLEOTIDE SEQUENCE [LARGE SCALE GENOMIC DNA]</scope>
    <source>
        <strain evidence="2">cv. E1</strain>
        <tissue evidence="1">Leaf</tissue>
    </source>
</reference>
<dbReference type="PANTHER" id="PTHR37244:SF1">
    <property type="entry name" value="NADP-SPECIFIC GLUTAMATE DEHYDROGENASE"/>
    <property type="match status" value="1"/>
</dbReference>
<dbReference type="AlphaFoldDB" id="A0A9D3UH25"/>
<dbReference type="EMBL" id="JAIQCV010000012">
    <property type="protein sequence ID" value="KAH1040417.1"/>
    <property type="molecule type" value="Genomic_DNA"/>
</dbReference>
<proteinExistence type="predicted"/>